<dbReference type="InterPro" id="IPR055510">
    <property type="entry name" value="DUF7083"/>
</dbReference>
<dbReference type="Gene3D" id="3.40.50.1820">
    <property type="entry name" value="alpha/beta hydrolase"/>
    <property type="match status" value="1"/>
</dbReference>
<dbReference type="EMBL" id="JOJR01000020">
    <property type="protein sequence ID" value="RCN50732.1"/>
    <property type="molecule type" value="Genomic_DNA"/>
</dbReference>
<gene>
    <name evidence="6" type="ORF">ANCCAN_03117</name>
</gene>
<name>A0A368H297_ANCCA</name>
<dbReference type="InterPro" id="IPR029058">
    <property type="entry name" value="AB_hydrolase_fold"/>
</dbReference>
<evidence type="ECO:0000259" key="5">
    <source>
        <dbReference type="Pfam" id="PF23309"/>
    </source>
</evidence>
<keyword evidence="1" id="KW-0378">Hydrolase</keyword>
<accession>A0A368H297</accession>
<dbReference type="PANTHER" id="PTHR11731">
    <property type="entry name" value="PROTEASE FAMILY S9B,C DIPEPTIDYL-PEPTIDASE IV-RELATED"/>
    <property type="match status" value="1"/>
</dbReference>
<evidence type="ECO:0000313" key="7">
    <source>
        <dbReference type="Proteomes" id="UP000252519"/>
    </source>
</evidence>
<feature type="domain" description="DUF7083" evidence="5">
    <location>
        <begin position="147"/>
        <end position="232"/>
    </location>
</feature>
<comment type="caution">
    <text evidence="6">The sequence shown here is derived from an EMBL/GenBank/DDBJ whole genome shotgun (WGS) entry which is preliminary data.</text>
</comment>
<dbReference type="InterPro" id="IPR050278">
    <property type="entry name" value="Serine_Prot_S9B/DPPIV"/>
</dbReference>
<dbReference type="GO" id="GO:0008236">
    <property type="term" value="F:serine-type peptidase activity"/>
    <property type="evidence" value="ECO:0007669"/>
    <property type="project" value="UniProtKB-KW"/>
</dbReference>
<keyword evidence="7" id="KW-1185">Reference proteome</keyword>
<protein>
    <submittedName>
        <fullName evidence="6">Uncharacterized protein</fullName>
    </submittedName>
</protein>
<evidence type="ECO:0000256" key="2">
    <source>
        <dbReference type="ARBA" id="ARBA00022825"/>
    </source>
</evidence>
<proteinExistence type="predicted"/>
<evidence type="ECO:0000256" key="1">
    <source>
        <dbReference type="ARBA" id="ARBA00022438"/>
    </source>
</evidence>
<dbReference type="OrthoDB" id="16520at2759"/>
<dbReference type="InterPro" id="IPR001375">
    <property type="entry name" value="Peptidase_S9_cat"/>
</dbReference>
<dbReference type="STRING" id="29170.A0A368H297"/>
<feature type="domain" description="Peptidase S9 prolyl oligopeptidase catalytic" evidence="4">
    <location>
        <begin position="1"/>
        <end position="90"/>
    </location>
</feature>
<evidence type="ECO:0000256" key="3">
    <source>
        <dbReference type="ARBA" id="ARBA00023180"/>
    </source>
</evidence>
<evidence type="ECO:0000259" key="4">
    <source>
        <dbReference type="Pfam" id="PF00326"/>
    </source>
</evidence>
<keyword evidence="3" id="KW-0325">Glycoprotein</keyword>
<dbReference type="AlphaFoldDB" id="A0A368H297"/>
<dbReference type="GO" id="GO:0008239">
    <property type="term" value="F:dipeptidyl-peptidase activity"/>
    <property type="evidence" value="ECO:0007669"/>
    <property type="project" value="TreeGrafter"/>
</dbReference>
<sequence>MIDGRGSNARGWKYRSAIYGALGRVEIDDQIEAIRQVMKKYPFLDDQRLFVYGWSYGGFAAALMAERAPEAFFKCAVSIAPVANFLYYEEPRMRRATEDKPSGSQLRKVLMAMFEQMRLQHEKMKTLFATFAPAKGSAVQEISKDQYDQLSKDMQMFVSDEEAGHTFAYWYKRYGPVIRDSNLPDSKNRDLILMTLDEVAYRKYADDILPVRQHEIDFETTVANLQKLFASKKTLIRRRYECLRKTCPPLTASYVPFRDYARKIMQMDEDALVKELNYTALKAVQFVAGL</sequence>
<dbReference type="PANTHER" id="PTHR11731:SF200">
    <property type="entry name" value="DIPEPTIDYL PEPTIDASE 10, ISOFORM B"/>
    <property type="match status" value="1"/>
</dbReference>
<keyword evidence="1" id="KW-0645">Protease</keyword>
<keyword evidence="1" id="KW-0031">Aminopeptidase</keyword>
<organism evidence="6 7">
    <name type="scientific">Ancylostoma caninum</name>
    <name type="common">Dog hookworm</name>
    <dbReference type="NCBI Taxonomy" id="29170"/>
    <lineage>
        <taxon>Eukaryota</taxon>
        <taxon>Metazoa</taxon>
        <taxon>Ecdysozoa</taxon>
        <taxon>Nematoda</taxon>
        <taxon>Chromadorea</taxon>
        <taxon>Rhabditida</taxon>
        <taxon>Rhabditina</taxon>
        <taxon>Rhabditomorpha</taxon>
        <taxon>Strongyloidea</taxon>
        <taxon>Ancylostomatidae</taxon>
        <taxon>Ancylostomatinae</taxon>
        <taxon>Ancylostoma</taxon>
    </lineage>
</organism>
<dbReference type="Pfam" id="PF00326">
    <property type="entry name" value="Peptidase_S9"/>
    <property type="match status" value="1"/>
</dbReference>
<dbReference type="GO" id="GO:0005886">
    <property type="term" value="C:plasma membrane"/>
    <property type="evidence" value="ECO:0007669"/>
    <property type="project" value="TreeGrafter"/>
</dbReference>
<dbReference type="Pfam" id="PF23309">
    <property type="entry name" value="DUF7083"/>
    <property type="match status" value="1"/>
</dbReference>
<keyword evidence="2" id="KW-0720">Serine protease</keyword>
<reference evidence="6 7" key="1">
    <citation type="submission" date="2014-10" db="EMBL/GenBank/DDBJ databases">
        <title>Draft genome of the hookworm Ancylostoma caninum.</title>
        <authorList>
            <person name="Mitreva M."/>
        </authorList>
    </citation>
    <scope>NUCLEOTIDE SEQUENCE [LARGE SCALE GENOMIC DNA]</scope>
    <source>
        <strain evidence="6 7">Baltimore</strain>
    </source>
</reference>
<dbReference type="GO" id="GO:0006508">
    <property type="term" value="P:proteolysis"/>
    <property type="evidence" value="ECO:0007669"/>
    <property type="project" value="InterPro"/>
</dbReference>
<dbReference type="SUPFAM" id="SSF53474">
    <property type="entry name" value="alpha/beta-Hydrolases"/>
    <property type="match status" value="1"/>
</dbReference>
<dbReference type="GO" id="GO:0004177">
    <property type="term" value="F:aminopeptidase activity"/>
    <property type="evidence" value="ECO:0007669"/>
    <property type="project" value="UniProtKB-KW"/>
</dbReference>
<dbReference type="Proteomes" id="UP000252519">
    <property type="component" value="Unassembled WGS sequence"/>
</dbReference>
<evidence type="ECO:0000313" key="6">
    <source>
        <dbReference type="EMBL" id="RCN50732.1"/>
    </source>
</evidence>